<dbReference type="Pfam" id="PF00899">
    <property type="entry name" value="ThiF"/>
    <property type="match status" value="1"/>
</dbReference>
<evidence type="ECO:0000313" key="2">
    <source>
        <dbReference type="EMBL" id="QOY26768.1"/>
    </source>
</evidence>
<evidence type="ECO:0000259" key="1">
    <source>
        <dbReference type="Pfam" id="PF00899"/>
    </source>
</evidence>
<dbReference type="Gene3D" id="3.40.50.720">
    <property type="entry name" value="NAD(P)-binding Rossmann-like Domain"/>
    <property type="match status" value="1"/>
</dbReference>
<dbReference type="Proteomes" id="UP000587477">
    <property type="component" value="Chromosome"/>
</dbReference>
<dbReference type="PANTHER" id="PTHR43267">
    <property type="entry name" value="TRNA THREONYLCARBAMOYLADENOSINE DEHYDRATASE"/>
    <property type="match status" value="1"/>
</dbReference>
<keyword evidence="2" id="KW-0808">Transferase</keyword>
<reference evidence="3" key="1">
    <citation type="submission" date="2020-10" db="EMBL/GenBank/DDBJ databases">
        <title>Complete genome sequence of Bacillus velezensis NST6.</title>
        <authorList>
            <person name="Choi J."/>
        </authorList>
    </citation>
    <scope>NUCLEOTIDE SEQUENCE [LARGE SCALE GENOMIC DNA]</scope>
    <source>
        <strain evidence="3">NST6</strain>
    </source>
</reference>
<dbReference type="InterPro" id="IPR045886">
    <property type="entry name" value="ThiF/MoeB/HesA"/>
</dbReference>
<dbReference type="EC" id="2.7.7.80" evidence="2"/>
<proteinExistence type="predicted"/>
<dbReference type="InterPro" id="IPR000594">
    <property type="entry name" value="ThiF_NAD_FAD-bd"/>
</dbReference>
<evidence type="ECO:0000313" key="3">
    <source>
        <dbReference type="Proteomes" id="UP000587477"/>
    </source>
</evidence>
<dbReference type="RefSeq" id="WP_017418501.1">
    <property type="nucleotide sequence ID" value="NZ_BDDG01000001.1"/>
</dbReference>
<sequence length="335" mass="37486">MMSTDCKRWKFKDSVQVLTYTAHIIIQYRKAIKLAHTSEIKEAVERLITGCEKQELSDLLGEEAGNQFFDALMKLDALIEPWQNGREGRITEKQLYHFEKYNQNPNLIQKRLDGSRAAIVGLGGVGTIILQNLLAAGMQHFILIDFDAVSVHNLNRQFVYNKSSVGKLKISECRDYIAGINPHADAALYHQEITQPQDLRVLDPYEIDIVINAADKPHNISEWVYRYCKERNIAFMTGGVGSFSGQWGPLLTPESYQSGVTYEKNMPAGLLNCYPDEPIKGSLGATNGIISSFMSHDIITYLAGGSPKSLNTRIGLDFDGLHITETKLSQKESAL</sequence>
<gene>
    <name evidence="2" type="primary">moeB</name>
    <name evidence="2" type="ORF">BACVE_001779</name>
</gene>
<accession>A0A411AC53</accession>
<dbReference type="PANTHER" id="PTHR43267:SF1">
    <property type="entry name" value="TRNA THREONYLCARBAMOYLADENOSINE DEHYDRATASE"/>
    <property type="match status" value="1"/>
</dbReference>
<feature type="domain" description="THIF-type NAD/FAD binding fold" evidence="1">
    <location>
        <begin position="109"/>
        <end position="329"/>
    </location>
</feature>
<dbReference type="GO" id="GO:0061503">
    <property type="term" value="F:tRNA threonylcarbamoyladenosine dehydratase"/>
    <property type="evidence" value="ECO:0007669"/>
    <property type="project" value="TreeGrafter"/>
</dbReference>
<dbReference type="GO" id="GO:0061504">
    <property type="term" value="P:cyclic threonylcarbamoyladenosine biosynthetic process"/>
    <property type="evidence" value="ECO:0007669"/>
    <property type="project" value="TreeGrafter"/>
</dbReference>
<dbReference type="AlphaFoldDB" id="A0A411AC53"/>
<dbReference type="SUPFAM" id="SSF69572">
    <property type="entry name" value="Activating enzymes of the ubiquitin-like proteins"/>
    <property type="match status" value="1"/>
</dbReference>
<dbReference type="InterPro" id="IPR035985">
    <property type="entry name" value="Ubiquitin-activating_enz"/>
</dbReference>
<dbReference type="GO" id="GO:0061605">
    <property type="term" value="F:molybdopterin-synthase adenylyltransferase activity"/>
    <property type="evidence" value="ECO:0007669"/>
    <property type="project" value="UniProtKB-EC"/>
</dbReference>
<organism evidence="2 3">
    <name type="scientific">Bacillus velezensis</name>
    <dbReference type="NCBI Taxonomy" id="492670"/>
    <lineage>
        <taxon>Bacteria</taxon>
        <taxon>Bacillati</taxon>
        <taxon>Bacillota</taxon>
        <taxon>Bacilli</taxon>
        <taxon>Bacillales</taxon>
        <taxon>Bacillaceae</taxon>
        <taxon>Bacillus</taxon>
        <taxon>Bacillus amyloliquefaciens group</taxon>
    </lineage>
</organism>
<dbReference type="GO" id="GO:0008641">
    <property type="term" value="F:ubiquitin-like modifier activating enzyme activity"/>
    <property type="evidence" value="ECO:0007669"/>
    <property type="project" value="InterPro"/>
</dbReference>
<dbReference type="EMBL" id="CP063687">
    <property type="protein sequence ID" value="QOY26768.1"/>
    <property type="molecule type" value="Genomic_DNA"/>
</dbReference>
<name>A0A411AC53_BACVE</name>
<keyword evidence="2" id="KW-0548">Nucleotidyltransferase</keyword>
<protein>
    <submittedName>
        <fullName evidence="2">Molybdopterin-synthase adenylyltransferase</fullName>
        <ecNumber evidence="2">2.7.7.80</ecNumber>
    </submittedName>
</protein>